<evidence type="ECO:0000313" key="2">
    <source>
        <dbReference type="EMBL" id="GHF34393.1"/>
    </source>
</evidence>
<dbReference type="AlphaFoldDB" id="A0A919EAD1"/>
<feature type="region of interest" description="Disordered" evidence="1">
    <location>
        <begin position="497"/>
        <end position="621"/>
    </location>
</feature>
<reference evidence="2" key="1">
    <citation type="journal article" date="2014" name="Int. J. Syst. Evol. Microbiol.">
        <title>Complete genome sequence of Corynebacterium casei LMG S-19264T (=DSM 44701T), isolated from a smear-ripened cheese.</title>
        <authorList>
            <consortium name="US DOE Joint Genome Institute (JGI-PGF)"/>
            <person name="Walter F."/>
            <person name="Albersmeier A."/>
            <person name="Kalinowski J."/>
            <person name="Ruckert C."/>
        </authorList>
    </citation>
    <scope>NUCLEOTIDE SEQUENCE</scope>
    <source>
        <strain evidence="2">JCM 4477</strain>
    </source>
</reference>
<feature type="compositionally biased region" description="Basic and acidic residues" evidence="1">
    <location>
        <begin position="589"/>
        <end position="600"/>
    </location>
</feature>
<gene>
    <name evidence="2" type="ORF">GCM10018772_70050</name>
</gene>
<proteinExistence type="predicted"/>
<feature type="compositionally biased region" description="Basic and acidic residues" evidence="1">
    <location>
        <begin position="824"/>
        <end position="838"/>
    </location>
</feature>
<accession>A0A919EAD1</accession>
<evidence type="ECO:0000256" key="1">
    <source>
        <dbReference type="SAM" id="MobiDB-lite"/>
    </source>
</evidence>
<feature type="compositionally biased region" description="Gly residues" evidence="1">
    <location>
        <begin position="463"/>
        <end position="472"/>
    </location>
</feature>
<name>A0A919EAD1_9ACTN</name>
<feature type="compositionally biased region" description="Pro residues" evidence="1">
    <location>
        <begin position="514"/>
        <end position="523"/>
    </location>
</feature>
<feature type="compositionally biased region" description="Low complexity" evidence="1">
    <location>
        <begin position="502"/>
        <end position="513"/>
    </location>
</feature>
<feature type="compositionally biased region" description="Low complexity" evidence="1">
    <location>
        <begin position="543"/>
        <end position="552"/>
    </location>
</feature>
<evidence type="ECO:0000313" key="3">
    <source>
        <dbReference type="Proteomes" id="UP000630718"/>
    </source>
</evidence>
<dbReference type="EMBL" id="BNBI01000024">
    <property type="protein sequence ID" value="GHF34393.1"/>
    <property type="molecule type" value="Genomic_DNA"/>
</dbReference>
<comment type="caution">
    <text evidence="2">The sequence shown here is derived from an EMBL/GenBank/DDBJ whole genome shotgun (WGS) entry which is preliminary data.</text>
</comment>
<feature type="region of interest" description="Disordered" evidence="1">
    <location>
        <begin position="462"/>
        <end position="485"/>
    </location>
</feature>
<keyword evidence="3" id="KW-1185">Reference proteome</keyword>
<dbReference type="RefSeq" id="WP_190208507.1">
    <property type="nucleotide sequence ID" value="NZ_BNBI01000024.1"/>
</dbReference>
<dbReference type="Proteomes" id="UP000630718">
    <property type="component" value="Unassembled WGS sequence"/>
</dbReference>
<organism evidence="2 3">
    <name type="scientific">Streptomyces fumanus</name>
    <dbReference type="NCBI Taxonomy" id="67302"/>
    <lineage>
        <taxon>Bacteria</taxon>
        <taxon>Bacillati</taxon>
        <taxon>Actinomycetota</taxon>
        <taxon>Actinomycetes</taxon>
        <taxon>Kitasatosporales</taxon>
        <taxon>Streptomycetaceae</taxon>
        <taxon>Streptomyces</taxon>
    </lineage>
</organism>
<feature type="region of interest" description="Disordered" evidence="1">
    <location>
        <begin position="1"/>
        <end position="36"/>
    </location>
</feature>
<sequence>MTWSIAAASKLVRAPRRRTDRPGDGPSGPPPAPLTVRTDGSLMVVREETSGPVRDGTADLHSALRTDPDAVTLMVTATGHPDLWPTLAEALDAVRDLGRDTVRLVMSGAGADSDGRPAPARHISRTWGLDVIAPAGTVLVNPDGSLFVHGRRHPHGGWWRFAPDGEPCPQGRRAPAPTWEDEVAALPAMTARGCVVEQVPAGVVIGPGRELPRHAADIGHAVPMDPDRPSLLIATGPAGTHPPTQEIASLLSALPAPLRAAARLAPAGPTDLLPVAQDVADLTGAEVEVLTAAPLYTRHDGRDAPLRPVLLGPDRAPTWRPFVESLICTPAADPDADTSPPPRLGTWQSPLPELETTPSGGAIRISGNWRARVTRTGMTLTTRSTDVPLGTVPPDPSRMVIELGEPDEDLDDSVLPALYRLLMELEADVRAHTVLRVRGRCADLGARLRRFAVRHGVALLSVGAGGRPGGPGHRPAATPGAGAGAGVPAVVPVRAPVPAPAPASQGGSAVAPSEPDPPSPMRPVPTVTREDTVPAPGPPGASARNRPATAPAVPAPPEGPSTPAAREETSPPTAPTAPDPTRNGPAPERPVDRPEPERSASRPPSGGAPLPFTAAHRSTDAERRALRELAGEQWQAQYRAIVRALSRLPALRDLDQEALRADLVATRLYLTAEEGAFHWSELDSALRLGDGRLLPYAACLASGLRRLPAYRGVVVRGGRPAAPLPEPGRTLRLAGPVSALPLSGGGPGARYAIWSATARRVRSLLGPGSAGSDELVFAPGTCFRVLEVRGGEPGPLVLLRELPSGERESPEQDRAVLDRLRAALDQDTPRANRPETWPDRCAGALGEH</sequence>
<dbReference type="Gene3D" id="3.90.176.10">
    <property type="entry name" value="Toxin ADP-ribosyltransferase, Chain A, domain 1"/>
    <property type="match status" value="1"/>
</dbReference>
<protein>
    <submittedName>
        <fullName evidence="2">Uncharacterized protein</fullName>
    </submittedName>
</protein>
<feature type="compositionally biased region" description="Low complexity" evidence="1">
    <location>
        <begin position="473"/>
        <end position="485"/>
    </location>
</feature>
<feature type="region of interest" description="Disordered" evidence="1">
    <location>
        <begin position="824"/>
        <end position="848"/>
    </location>
</feature>
<reference evidence="2" key="2">
    <citation type="submission" date="2020-09" db="EMBL/GenBank/DDBJ databases">
        <authorList>
            <person name="Sun Q."/>
            <person name="Ohkuma M."/>
        </authorList>
    </citation>
    <scope>NUCLEOTIDE SEQUENCE</scope>
    <source>
        <strain evidence="2">JCM 4477</strain>
    </source>
</reference>